<dbReference type="RefSeq" id="WP_047820059.1">
    <property type="nucleotide sequence ID" value="NZ_CP011770.1"/>
</dbReference>
<proteinExistence type="predicted"/>
<dbReference type="KEGG" id="cna:AB433_04215"/>
<protein>
    <submittedName>
        <fullName evidence="1">Uncharacterized protein</fullName>
    </submittedName>
</protein>
<dbReference type="OrthoDB" id="8482184at2"/>
<evidence type="ECO:0000313" key="2">
    <source>
        <dbReference type="Proteomes" id="UP000035287"/>
    </source>
</evidence>
<dbReference type="PATRIC" id="fig|1348774.3.peg.879"/>
<dbReference type="AlphaFoldDB" id="A0A0G3XFH5"/>
<dbReference type="Proteomes" id="UP000035287">
    <property type="component" value="Chromosome"/>
</dbReference>
<organism evidence="1 2">
    <name type="scientific">Croceicoccus naphthovorans</name>
    <dbReference type="NCBI Taxonomy" id="1348774"/>
    <lineage>
        <taxon>Bacteria</taxon>
        <taxon>Pseudomonadati</taxon>
        <taxon>Pseudomonadota</taxon>
        <taxon>Alphaproteobacteria</taxon>
        <taxon>Sphingomonadales</taxon>
        <taxon>Erythrobacteraceae</taxon>
        <taxon>Croceicoccus</taxon>
    </lineage>
</organism>
<name>A0A0G3XFH5_9SPHN</name>
<sequence length="100" mass="11208">MIDPTPPVNARYGAPLGRRSHQQGDVLPDDPPLTLLHCPLDEGGYDEGGAYWGLGDPLFWVGNDEGDLAYFLRARGLRHAQRLVREDYPDAHFHTNPEED</sequence>
<dbReference type="STRING" id="1348774.AB433_04215"/>
<accession>A0A0G3XFH5</accession>
<dbReference type="EMBL" id="CP011770">
    <property type="protein sequence ID" value="AKM09369.1"/>
    <property type="molecule type" value="Genomic_DNA"/>
</dbReference>
<keyword evidence="2" id="KW-1185">Reference proteome</keyword>
<evidence type="ECO:0000313" key="1">
    <source>
        <dbReference type="EMBL" id="AKM09369.1"/>
    </source>
</evidence>
<reference evidence="1 2" key="1">
    <citation type="submission" date="2015-06" db="EMBL/GenBank/DDBJ databases">
        <authorList>
            <person name="Zeng Y."/>
            <person name="Huang Y."/>
        </authorList>
    </citation>
    <scope>NUCLEOTIDE SEQUENCE [LARGE SCALE GENOMIC DNA]</scope>
    <source>
        <strain evidence="1 2">PQ-2</strain>
    </source>
</reference>
<gene>
    <name evidence="1" type="ORF">AB433_04215</name>
</gene>